<keyword evidence="5" id="KW-1003">Cell membrane</keyword>
<evidence type="ECO:0000259" key="15">
    <source>
        <dbReference type="PROSITE" id="PS50865"/>
    </source>
</evidence>
<dbReference type="PANTHER" id="PTHR13244">
    <property type="entry name" value="ZINC FINGER MYND DOMAIN CONTAINING PROTEIN 10"/>
    <property type="match status" value="1"/>
</dbReference>
<keyword evidence="8 14" id="KW-0863">Zinc-finger</keyword>
<evidence type="ECO:0000256" key="12">
    <source>
        <dbReference type="ARBA" id="ARBA00024190"/>
    </source>
</evidence>
<dbReference type="EMBL" id="JAODUO010000886">
    <property type="protein sequence ID" value="KAK2173294.1"/>
    <property type="molecule type" value="Genomic_DNA"/>
</dbReference>
<dbReference type="Gene3D" id="6.10.140.2220">
    <property type="match status" value="1"/>
</dbReference>
<dbReference type="FunFam" id="6.10.140.2220:FF:000009">
    <property type="entry name" value="Zinc finger MYND domain-containing protein 10"/>
    <property type="match status" value="1"/>
</dbReference>
<comment type="similarity">
    <text evidence="3">Belongs to the ZMYND10 family.</text>
</comment>
<evidence type="ECO:0000256" key="9">
    <source>
        <dbReference type="ARBA" id="ARBA00022833"/>
    </source>
</evidence>
<keyword evidence="7" id="KW-0479">Metal-binding</keyword>
<evidence type="ECO:0000256" key="7">
    <source>
        <dbReference type="ARBA" id="ARBA00022723"/>
    </source>
</evidence>
<keyword evidence="9" id="KW-0862">Zinc</keyword>
<evidence type="ECO:0000256" key="5">
    <source>
        <dbReference type="ARBA" id="ARBA00022475"/>
    </source>
</evidence>
<evidence type="ECO:0000313" key="16">
    <source>
        <dbReference type="EMBL" id="KAK2173294.1"/>
    </source>
</evidence>
<dbReference type="InterPro" id="IPR002893">
    <property type="entry name" value="Znf_MYND"/>
</dbReference>
<evidence type="ECO:0000256" key="3">
    <source>
        <dbReference type="ARBA" id="ARBA00005373"/>
    </source>
</evidence>
<evidence type="ECO:0000256" key="14">
    <source>
        <dbReference type="PROSITE-ProRule" id="PRU00134"/>
    </source>
</evidence>
<dbReference type="GO" id="GO:0036158">
    <property type="term" value="P:outer dynein arm assembly"/>
    <property type="evidence" value="ECO:0007669"/>
    <property type="project" value="TreeGrafter"/>
</dbReference>
<comment type="function">
    <text evidence="13">Plays a role in axonemal structure organization and motility. Involved in axonemal pre-assembly of inner and outer dynein arms (IDA and ODA, respectively) for proper axoneme building for cilia motility. May act by indirectly regulating transcription of dynein proteins.</text>
</comment>
<evidence type="ECO:0000256" key="8">
    <source>
        <dbReference type="ARBA" id="ARBA00022771"/>
    </source>
</evidence>
<dbReference type="GO" id="GO:0034451">
    <property type="term" value="C:centriolar satellite"/>
    <property type="evidence" value="ECO:0007669"/>
    <property type="project" value="TreeGrafter"/>
</dbReference>
<proteinExistence type="inferred from homology"/>
<dbReference type="GO" id="GO:0044458">
    <property type="term" value="P:motile cilium assembly"/>
    <property type="evidence" value="ECO:0007669"/>
    <property type="project" value="TreeGrafter"/>
</dbReference>
<dbReference type="GO" id="GO:0008270">
    <property type="term" value="F:zinc ion binding"/>
    <property type="evidence" value="ECO:0007669"/>
    <property type="project" value="UniProtKB-KW"/>
</dbReference>
<dbReference type="SUPFAM" id="SSF144232">
    <property type="entry name" value="HIT/MYND zinc finger-like"/>
    <property type="match status" value="1"/>
</dbReference>
<reference evidence="16" key="1">
    <citation type="journal article" date="2023" name="Mol. Biol. Evol.">
        <title>Third-Generation Sequencing Reveals the Adaptive Role of the Epigenome in Three Deep-Sea Polychaetes.</title>
        <authorList>
            <person name="Perez M."/>
            <person name="Aroh O."/>
            <person name="Sun Y."/>
            <person name="Lan Y."/>
            <person name="Juniper S.K."/>
            <person name="Young C.R."/>
            <person name="Angers B."/>
            <person name="Qian P.Y."/>
        </authorList>
    </citation>
    <scope>NUCLEOTIDE SEQUENCE</scope>
    <source>
        <strain evidence="16">R07B-5</strain>
    </source>
</reference>
<name>A0AAD9KLF6_RIDPI</name>
<dbReference type="AlphaFoldDB" id="A0AAD9KLF6"/>
<dbReference type="GO" id="GO:0036159">
    <property type="term" value="P:inner dynein arm assembly"/>
    <property type="evidence" value="ECO:0007669"/>
    <property type="project" value="TreeGrafter"/>
</dbReference>
<evidence type="ECO:0000256" key="1">
    <source>
        <dbReference type="ARBA" id="ARBA00004221"/>
    </source>
</evidence>
<accession>A0AAD9KLF6</accession>
<dbReference type="Pfam" id="PF01753">
    <property type="entry name" value="zf-MYND"/>
    <property type="match status" value="1"/>
</dbReference>
<dbReference type="Proteomes" id="UP001209878">
    <property type="component" value="Unassembled WGS sequence"/>
</dbReference>
<organism evidence="16 17">
    <name type="scientific">Ridgeia piscesae</name>
    <name type="common">Tubeworm</name>
    <dbReference type="NCBI Taxonomy" id="27915"/>
    <lineage>
        <taxon>Eukaryota</taxon>
        <taxon>Metazoa</taxon>
        <taxon>Spiralia</taxon>
        <taxon>Lophotrochozoa</taxon>
        <taxon>Annelida</taxon>
        <taxon>Polychaeta</taxon>
        <taxon>Sedentaria</taxon>
        <taxon>Canalipalpata</taxon>
        <taxon>Sabellida</taxon>
        <taxon>Siboglinidae</taxon>
        <taxon>Ridgeia</taxon>
    </lineage>
</organism>
<protein>
    <recommendedName>
        <fullName evidence="4">Zinc finger MYND domain-containing protein 10</fullName>
    </recommendedName>
</protein>
<keyword evidence="10" id="KW-0472">Membrane</keyword>
<evidence type="ECO:0000256" key="10">
    <source>
        <dbReference type="ARBA" id="ARBA00023136"/>
    </source>
</evidence>
<gene>
    <name evidence="16" type="ORF">NP493_885g01001</name>
</gene>
<evidence type="ECO:0000256" key="4">
    <source>
        <dbReference type="ARBA" id="ARBA00016317"/>
    </source>
</evidence>
<dbReference type="InterPro" id="IPR052298">
    <property type="entry name" value="ZMYND10"/>
</dbReference>
<keyword evidence="6" id="KW-0963">Cytoplasm</keyword>
<evidence type="ECO:0000256" key="2">
    <source>
        <dbReference type="ARBA" id="ARBA00004300"/>
    </source>
</evidence>
<feature type="domain" description="MYND-type" evidence="15">
    <location>
        <begin position="404"/>
        <end position="440"/>
    </location>
</feature>
<dbReference type="PROSITE" id="PS01360">
    <property type="entry name" value="ZF_MYND_1"/>
    <property type="match status" value="1"/>
</dbReference>
<comment type="subcellular location">
    <subcellularLocation>
        <location evidence="1">Apical cell membrane</location>
    </subcellularLocation>
    <subcellularLocation>
        <location evidence="2">Cytoplasm</location>
        <location evidence="2">Cytoskeleton</location>
        <location evidence="2">Microtubule organizing center</location>
        <location evidence="2">Centrosome</location>
    </subcellularLocation>
    <subcellularLocation>
        <location evidence="12">Dynein axonemal particle</location>
    </subcellularLocation>
</comment>
<comment type="caution">
    <text evidence="16">The sequence shown here is derived from an EMBL/GenBank/DDBJ whole genome shotgun (WGS) entry which is preliminary data.</text>
</comment>
<evidence type="ECO:0000256" key="11">
    <source>
        <dbReference type="ARBA" id="ARBA00023212"/>
    </source>
</evidence>
<evidence type="ECO:0000256" key="13">
    <source>
        <dbReference type="ARBA" id="ARBA00045527"/>
    </source>
</evidence>
<evidence type="ECO:0000313" key="17">
    <source>
        <dbReference type="Proteomes" id="UP001209878"/>
    </source>
</evidence>
<dbReference type="GO" id="GO:0016324">
    <property type="term" value="C:apical plasma membrane"/>
    <property type="evidence" value="ECO:0007669"/>
    <property type="project" value="UniProtKB-SubCell"/>
</dbReference>
<keyword evidence="17" id="KW-1185">Reference proteome</keyword>
<keyword evidence="11" id="KW-0206">Cytoskeleton</keyword>
<evidence type="ECO:0000256" key="6">
    <source>
        <dbReference type="ARBA" id="ARBA00022490"/>
    </source>
</evidence>
<dbReference type="GO" id="GO:0120293">
    <property type="term" value="C:dynein axonemal particle"/>
    <property type="evidence" value="ECO:0007669"/>
    <property type="project" value="UniProtKB-SubCell"/>
</dbReference>
<dbReference type="PROSITE" id="PS50865">
    <property type="entry name" value="ZF_MYND_2"/>
    <property type="match status" value="1"/>
</dbReference>
<sequence length="455" mass="52854">MSGEICHVLLPGEAEGYVESLQAIDLKDIGSPKWRQQQERIEKLNMQAAVSATLQEEEFVKEFLTSYDKVSVLITELIATEVWKQKVFTEFQQQQLEQKVIFPIYMVLYHEATLVNLLETTLYHQEVAETGGDATLDLTDYCYRKLTQLIAKTAEAGDEDDEEEDALSALHNSTSASTLEELEKQNEALDFDISIKAVSMARYIIDHMSVLPLSVRTRMLNTHDFPLMFVELVENQPWTKFHKGVLKKYIDNKWQEIEGTDRFKLTKIEGQVWLSLFQLLMSDDCQKKYELNSYRKNVILKLRSHLTEVLLDQMPIMMELRKYLEQLSMADPPAVKKDLLLEQVPEIRENILQMYDGRWAKIAKKQSKQFFNPSNVDMMEQAKRLADTYNFDLLENLITEPPKCAVCGAEASKRCSRCQNEWYCRRECQVSHWKKHKKACDLMATDIPHDNQPTT</sequence>
<dbReference type="PANTHER" id="PTHR13244:SF7">
    <property type="entry name" value="ZINC FINGER MYND DOMAIN-CONTAINING PROTEIN 10"/>
    <property type="match status" value="1"/>
</dbReference>